<dbReference type="PANTHER" id="PTHR38768">
    <property type="entry name" value="UPF0502 PROTEIN YCEH"/>
    <property type="match status" value="1"/>
</dbReference>
<accession>A0A3B0Z921</accession>
<protein>
    <submittedName>
        <fullName evidence="2">Uncharacterized protein</fullName>
    </submittedName>
</protein>
<dbReference type="Pfam" id="PF04337">
    <property type="entry name" value="DUF480"/>
    <property type="match status" value="1"/>
</dbReference>
<proteinExistence type="inferred from homology"/>
<evidence type="ECO:0000313" key="2">
    <source>
        <dbReference type="EMBL" id="VAW84042.1"/>
    </source>
</evidence>
<dbReference type="AlphaFoldDB" id="A0A3B0Z921"/>
<organism evidence="2">
    <name type="scientific">hydrothermal vent metagenome</name>
    <dbReference type="NCBI Taxonomy" id="652676"/>
    <lineage>
        <taxon>unclassified sequences</taxon>
        <taxon>metagenomes</taxon>
        <taxon>ecological metagenomes</taxon>
    </lineage>
</organism>
<dbReference type="SUPFAM" id="SSF46785">
    <property type="entry name" value="Winged helix' DNA-binding domain"/>
    <property type="match status" value="2"/>
</dbReference>
<evidence type="ECO:0000256" key="1">
    <source>
        <dbReference type="SAM" id="Coils"/>
    </source>
</evidence>
<dbReference type="HAMAP" id="MF_01584">
    <property type="entry name" value="UPF0502"/>
    <property type="match status" value="1"/>
</dbReference>
<reference evidence="2" key="1">
    <citation type="submission" date="2018-06" db="EMBL/GenBank/DDBJ databases">
        <authorList>
            <person name="Zhirakovskaya E."/>
        </authorList>
    </citation>
    <scope>NUCLEOTIDE SEQUENCE</scope>
</reference>
<dbReference type="Gene3D" id="1.10.10.10">
    <property type="entry name" value="Winged helix-like DNA-binding domain superfamily/Winged helix DNA-binding domain"/>
    <property type="match status" value="2"/>
</dbReference>
<dbReference type="InterPro" id="IPR036390">
    <property type="entry name" value="WH_DNA-bd_sf"/>
</dbReference>
<dbReference type="InterPro" id="IPR007432">
    <property type="entry name" value="DUF480"/>
</dbReference>
<dbReference type="EMBL" id="UOFP01000023">
    <property type="protein sequence ID" value="VAW84042.1"/>
    <property type="molecule type" value="Genomic_DNA"/>
</dbReference>
<feature type="coiled-coil region" evidence="1">
    <location>
        <begin position="174"/>
        <end position="208"/>
    </location>
</feature>
<gene>
    <name evidence="2" type="ORF">MNBD_GAMMA18-1424</name>
</gene>
<dbReference type="InterPro" id="IPR036388">
    <property type="entry name" value="WH-like_DNA-bd_sf"/>
</dbReference>
<dbReference type="PANTHER" id="PTHR38768:SF1">
    <property type="entry name" value="UPF0502 PROTEIN YCEH"/>
    <property type="match status" value="1"/>
</dbReference>
<keyword evidence="1" id="KW-0175">Coiled coil</keyword>
<name>A0A3B0Z921_9ZZZZ</name>
<sequence>MDIELTINEARVIGCLLEKELTTPDQYPLSLNSLTNACNQKSNRDPVMTLTESEVQATVDGLKKRHFLAEASASRVTKYKHRFCNTEFGTLKFDPQSLAVLIVMLLRGPQMPGELRSRTNRLCQFSDVNEVQSVLDALMARDEPLVMKLPREAGRRDCRYGQLFCAEMATITEAVATEDESDLLRARVAELEKALAELQLEYEKLQQRYELRC</sequence>